<feature type="region of interest" description="Disordered" evidence="2">
    <location>
        <begin position="14"/>
        <end position="39"/>
    </location>
</feature>
<dbReference type="EMBL" id="SDWT01000001">
    <property type="protein sequence ID" value="RYB94917.1"/>
    <property type="molecule type" value="Genomic_DNA"/>
</dbReference>
<dbReference type="InterPro" id="IPR000792">
    <property type="entry name" value="Tscrpt_reg_LuxR_C"/>
</dbReference>
<dbReference type="OrthoDB" id="3771019at2"/>
<dbReference type="AlphaFoldDB" id="A0A4Q2S098"/>
<dbReference type="PRINTS" id="PR00038">
    <property type="entry name" value="HTHLUXR"/>
</dbReference>
<dbReference type="GO" id="GO:0003677">
    <property type="term" value="F:DNA binding"/>
    <property type="evidence" value="ECO:0007669"/>
    <property type="project" value="UniProtKB-KW"/>
</dbReference>
<accession>A0A4Q2S098</accession>
<evidence type="ECO:0000256" key="1">
    <source>
        <dbReference type="ARBA" id="ARBA00023125"/>
    </source>
</evidence>
<evidence type="ECO:0000259" key="3">
    <source>
        <dbReference type="PROSITE" id="PS50043"/>
    </source>
</evidence>
<dbReference type="Gene3D" id="3.40.50.2300">
    <property type="match status" value="1"/>
</dbReference>
<reference evidence="4 5" key="1">
    <citation type="submission" date="2019-01" db="EMBL/GenBank/DDBJ databases">
        <title>Novel species of Nocardioides.</title>
        <authorList>
            <person name="Liu Q."/>
            <person name="Xin Y.-H."/>
        </authorList>
    </citation>
    <scope>NUCLEOTIDE SEQUENCE [LARGE SCALE GENOMIC DNA]</scope>
    <source>
        <strain evidence="4 5">CGMCC 4.6882</strain>
    </source>
</reference>
<dbReference type="SUPFAM" id="SSF46894">
    <property type="entry name" value="C-terminal effector domain of the bipartite response regulators"/>
    <property type="match status" value="1"/>
</dbReference>
<dbReference type="Pfam" id="PF00196">
    <property type="entry name" value="GerE"/>
    <property type="match status" value="1"/>
</dbReference>
<keyword evidence="1" id="KW-0238">DNA-binding</keyword>
<keyword evidence="5" id="KW-1185">Reference proteome</keyword>
<gene>
    <name evidence="4" type="ORF">EUA93_11490</name>
</gene>
<dbReference type="PANTHER" id="PTHR43214">
    <property type="entry name" value="TWO-COMPONENT RESPONSE REGULATOR"/>
    <property type="match status" value="1"/>
</dbReference>
<dbReference type="InterPro" id="IPR039420">
    <property type="entry name" value="WalR-like"/>
</dbReference>
<sequence length="281" mass="29569">MGEIEPSPILCTLVSGPRERSHEPGGLLRQPSTAREGGAMASQGPVWVVSPHLLVAQAVAAALSSVGTSAEAHAWEPAIRDRGAGVTAPGETRHLVVILDGVEGAEVVDQVTRLVREGDVRVVVVTSDDGAVQWGGLLASDAVDVVTVTTSVVQLAEVVERLMAGTSSMDPSGRLALQASWARALARRRSITAMMATLSPQQRRVLELLASGRRVAEVGDTLGVAHGTVRSHVKALRAKLGARNQLEAVAMWHQIDRPGDSGGRVPRPRRESTSGAVKGRR</sequence>
<name>A0A4Q2S098_9ACTN</name>
<evidence type="ECO:0000313" key="4">
    <source>
        <dbReference type="EMBL" id="RYB94917.1"/>
    </source>
</evidence>
<dbReference type="PROSITE" id="PS00622">
    <property type="entry name" value="HTH_LUXR_1"/>
    <property type="match status" value="1"/>
</dbReference>
<dbReference type="SMART" id="SM00421">
    <property type="entry name" value="HTH_LUXR"/>
    <property type="match status" value="1"/>
</dbReference>
<organism evidence="4 5">
    <name type="scientific">Nocardioides oleivorans</name>
    <dbReference type="NCBI Taxonomy" id="273676"/>
    <lineage>
        <taxon>Bacteria</taxon>
        <taxon>Bacillati</taxon>
        <taxon>Actinomycetota</taxon>
        <taxon>Actinomycetes</taxon>
        <taxon>Propionibacteriales</taxon>
        <taxon>Nocardioidaceae</taxon>
        <taxon>Nocardioides</taxon>
    </lineage>
</organism>
<proteinExistence type="predicted"/>
<feature type="domain" description="HTH luxR-type" evidence="3">
    <location>
        <begin position="191"/>
        <end position="256"/>
    </location>
</feature>
<comment type="caution">
    <text evidence="4">The sequence shown here is derived from an EMBL/GenBank/DDBJ whole genome shotgun (WGS) entry which is preliminary data.</text>
</comment>
<dbReference type="CDD" id="cd06170">
    <property type="entry name" value="LuxR_C_like"/>
    <property type="match status" value="1"/>
</dbReference>
<evidence type="ECO:0000313" key="5">
    <source>
        <dbReference type="Proteomes" id="UP000294071"/>
    </source>
</evidence>
<protein>
    <submittedName>
        <fullName evidence="4">Response regulator transcription factor</fullName>
    </submittedName>
</protein>
<dbReference type="InterPro" id="IPR016032">
    <property type="entry name" value="Sig_transdc_resp-reg_C-effctor"/>
</dbReference>
<evidence type="ECO:0000256" key="2">
    <source>
        <dbReference type="SAM" id="MobiDB-lite"/>
    </source>
</evidence>
<dbReference type="Proteomes" id="UP000294071">
    <property type="component" value="Unassembled WGS sequence"/>
</dbReference>
<feature type="region of interest" description="Disordered" evidence="2">
    <location>
        <begin position="254"/>
        <end position="281"/>
    </location>
</feature>
<dbReference type="PROSITE" id="PS50043">
    <property type="entry name" value="HTH_LUXR_2"/>
    <property type="match status" value="1"/>
</dbReference>
<dbReference type="GO" id="GO:0006355">
    <property type="term" value="P:regulation of DNA-templated transcription"/>
    <property type="evidence" value="ECO:0007669"/>
    <property type="project" value="InterPro"/>
</dbReference>